<feature type="transmembrane region" description="Helical" evidence="4">
    <location>
        <begin position="43"/>
        <end position="66"/>
    </location>
</feature>
<dbReference type="InterPro" id="IPR019533">
    <property type="entry name" value="Peptidase_S26"/>
</dbReference>
<evidence type="ECO:0000256" key="1">
    <source>
        <dbReference type="ARBA" id="ARBA00009370"/>
    </source>
</evidence>
<organism evidence="6">
    <name type="scientific">bioreactor metagenome</name>
    <dbReference type="NCBI Taxonomy" id="1076179"/>
    <lineage>
        <taxon>unclassified sequences</taxon>
        <taxon>metagenomes</taxon>
        <taxon>ecological metagenomes</taxon>
    </lineage>
</organism>
<feature type="domain" description="Peptidase S26" evidence="5">
    <location>
        <begin position="43"/>
        <end position="196"/>
    </location>
</feature>
<dbReference type="InterPro" id="IPR019757">
    <property type="entry name" value="Pept_S26A_signal_pept_1_Lys-AS"/>
</dbReference>
<dbReference type="GO" id="GO:0016020">
    <property type="term" value="C:membrane"/>
    <property type="evidence" value="ECO:0007669"/>
    <property type="project" value="InterPro"/>
</dbReference>
<dbReference type="GO" id="GO:0004252">
    <property type="term" value="F:serine-type endopeptidase activity"/>
    <property type="evidence" value="ECO:0007669"/>
    <property type="project" value="InterPro"/>
</dbReference>
<sequence>MSEEKNERQELPQKAQKPEKAEKPAKETNERGKMTFGRFLRSYGYLFITVIVMLVLFRGIFLLGFVTSGSMETTLPTHSVFLSWHLSYAVGDPMPERGDIVLFDSDELGETLVKRVVGLPGETVSFRDGQVLVNGTALEETYLPVQGITYPQNEGDSFTVPDGCVFLMGDHRDDSLDSRFWQDPFVPVSNIRSRALVDISLWPGNTWLGVRRVG</sequence>
<reference evidence="6" key="1">
    <citation type="submission" date="2019-08" db="EMBL/GenBank/DDBJ databases">
        <authorList>
            <person name="Kucharzyk K."/>
            <person name="Murdoch R.W."/>
            <person name="Higgins S."/>
            <person name="Loffler F."/>
        </authorList>
    </citation>
    <scope>NUCLEOTIDE SEQUENCE</scope>
</reference>
<dbReference type="AlphaFoldDB" id="A0A645A6D4"/>
<evidence type="ECO:0000256" key="3">
    <source>
        <dbReference type="SAM" id="MobiDB-lite"/>
    </source>
</evidence>
<dbReference type="NCBIfam" id="TIGR02227">
    <property type="entry name" value="sigpep_I_bact"/>
    <property type="match status" value="1"/>
</dbReference>
<evidence type="ECO:0000256" key="2">
    <source>
        <dbReference type="ARBA" id="ARBA00022801"/>
    </source>
</evidence>
<accession>A0A645A6D4</accession>
<comment type="caution">
    <text evidence="6">The sequence shown here is derived from an EMBL/GenBank/DDBJ whole genome shotgun (WGS) entry which is preliminary data.</text>
</comment>
<dbReference type="InterPro" id="IPR000223">
    <property type="entry name" value="Pept_S26A_signal_pept_1"/>
</dbReference>
<name>A0A645A6D4_9ZZZZ</name>
<dbReference type="InterPro" id="IPR036286">
    <property type="entry name" value="LexA/Signal_pep-like_sf"/>
</dbReference>
<evidence type="ECO:0000313" key="6">
    <source>
        <dbReference type="EMBL" id="MPM47831.1"/>
    </source>
</evidence>
<dbReference type="Pfam" id="PF10502">
    <property type="entry name" value="Peptidase_S26"/>
    <property type="match status" value="1"/>
</dbReference>
<dbReference type="SUPFAM" id="SSF51306">
    <property type="entry name" value="LexA/Signal peptidase"/>
    <property type="match status" value="1"/>
</dbReference>
<proteinExistence type="inferred from homology"/>
<feature type="region of interest" description="Disordered" evidence="3">
    <location>
        <begin position="1"/>
        <end position="28"/>
    </location>
</feature>
<dbReference type="PRINTS" id="PR00727">
    <property type="entry name" value="LEADERPTASE"/>
</dbReference>
<dbReference type="EMBL" id="VSSQ01011838">
    <property type="protein sequence ID" value="MPM47831.1"/>
    <property type="molecule type" value="Genomic_DNA"/>
</dbReference>
<keyword evidence="4" id="KW-0472">Membrane</keyword>
<comment type="similarity">
    <text evidence="1">Belongs to the peptidase S26 family.</text>
</comment>
<gene>
    <name evidence="6" type="ORF">SDC9_94552</name>
</gene>
<dbReference type="PANTHER" id="PTHR43390">
    <property type="entry name" value="SIGNAL PEPTIDASE I"/>
    <property type="match status" value="1"/>
</dbReference>
<dbReference type="PROSITE" id="PS00760">
    <property type="entry name" value="SPASE_I_2"/>
    <property type="match status" value="1"/>
</dbReference>
<keyword evidence="2" id="KW-0378">Hydrolase</keyword>
<keyword evidence="4" id="KW-0812">Transmembrane</keyword>
<dbReference type="PANTHER" id="PTHR43390:SF1">
    <property type="entry name" value="CHLOROPLAST PROCESSING PEPTIDASE"/>
    <property type="match status" value="1"/>
</dbReference>
<protein>
    <recommendedName>
        <fullName evidence="5">Peptidase S26 domain-containing protein</fullName>
    </recommendedName>
</protein>
<dbReference type="Gene3D" id="2.10.109.10">
    <property type="entry name" value="Umud Fragment, subunit A"/>
    <property type="match status" value="1"/>
</dbReference>
<dbReference type="GO" id="GO:0006465">
    <property type="term" value="P:signal peptide processing"/>
    <property type="evidence" value="ECO:0007669"/>
    <property type="project" value="InterPro"/>
</dbReference>
<dbReference type="CDD" id="cd06530">
    <property type="entry name" value="S26_SPase_I"/>
    <property type="match status" value="1"/>
</dbReference>
<evidence type="ECO:0000256" key="4">
    <source>
        <dbReference type="SAM" id="Phobius"/>
    </source>
</evidence>
<evidence type="ECO:0000259" key="5">
    <source>
        <dbReference type="Pfam" id="PF10502"/>
    </source>
</evidence>
<keyword evidence="4" id="KW-1133">Transmembrane helix</keyword>